<feature type="compositionally biased region" description="Low complexity" evidence="1">
    <location>
        <begin position="22"/>
        <end position="38"/>
    </location>
</feature>
<accession>A0A168CBM3</accession>
<name>A0A168CBM3_9EURO</name>
<reference evidence="2 3" key="1">
    <citation type="journal article" date="2016" name="Genome Biol. Evol.">
        <title>Divergent and convergent evolution of fungal pathogenicity.</title>
        <authorList>
            <person name="Shang Y."/>
            <person name="Xiao G."/>
            <person name="Zheng P."/>
            <person name="Cen K."/>
            <person name="Zhan S."/>
            <person name="Wang C."/>
        </authorList>
    </citation>
    <scope>NUCLEOTIDE SEQUENCE [LARGE SCALE GENOMIC DNA]</scope>
    <source>
        <strain evidence="2 3">ARSEF 7405</strain>
    </source>
</reference>
<gene>
    <name evidence="2" type="ORF">AAP_01164</name>
</gene>
<evidence type="ECO:0000313" key="3">
    <source>
        <dbReference type="Proteomes" id="UP000242877"/>
    </source>
</evidence>
<dbReference type="VEuPathDB" id="FungiDB:AAP_01164"/>
<sequence>MPSLLQSRKSKTEMINNRDRVQPSSLTSSSPSKTTQQTPERHQCKAAPRHSVQMSPSKDTNAGNGTEPFPPFEDSSGPFDIQQQSRPNVEHIMNAKVGSHGEALGFAFSPIHPFMSRERPRQVSDEMVTGMNGLCIGLGLGTNNGTGKGGAKKNLLYGLGKKIWGNNKGKRGVETEVSEDTTDDSGEDQLNIVTAGTVLDNAHGEGHSAVDNAPILPLAEYSGEQQQLDIIDEVSENGQDSVINGYANLASPEREQDNASSKTVGPLHSDPAIEAHCHARLALEAVQHDPLLWPSAIPFEKTAIFSLPQQWPVPFTVTKQEIIQFLGRRSRPLPTDSGPAIHIIMERSTGKTMDCFIEFASIVDAKDTLAWVNRGQENGQPVKLGSRYVNAEMSSQCDLMKEMFPRAKCVKWDDGVPRIMSKKDWWSTGFTGFVTEEEVFLMIRNAESPNRSPFISRCLQRPYNFMISTLYKFPWYATTLYRVKDRDIMFTATHRLLSILTRRLHEMSTSHSRHSHTSNDKQASQGLDRRLAIDLLAAGLQCPGFNDRQKYCLHLAATNYGIVTGTPPSARFWPFDTLARKGHAQESLVLKYAALIQRAVQEKPLPMSSLIFNTFDPLFHAASPFGAINLECHGELTFQDAVDLELSVVREIIAMGVKIVREEEAARAGEPFEASQKPVINSSSSTNMQISSVKDVIFQLLPMQWRVHHYGFDPESVLRRGADGSEIYTSISGAAQISAVTTEPKYANHSEYKVTTGDRNNEQVCTSNASASAIASYPSALEPSTAQDMESDLYDSEYTGFDDGTAVLGHPRNRWSADLRVVDWRRVDARRRSIGVKNRPVSMPEPIAEDNMYLG</sequence>
<evidence type="ECO:0000256" key="1">
    <source>
        <dbReference type="SAM" id="MobiDB-lite"/>
    </source>
</evidence>
<comment type="caution">
    <text evidence="2">The sequence shown here is derived from an EMBL/GenBank/DDBJ whole genome shotgun (WGS) entry which is preliminary data.</text>
</comment>
<organism evidence="2 3">
    <name type="scientific">Ascosphaera apis ARSEF 7405</name>
    <dbReference type="NCBI Taxonomy" id="392613"/>
    <lineage>
        <taxon>Eukaryota</taxon>
        <taxon>Fungi</taxon>
        <taxon>Dikarya</taxon>
        <taxon>Ascomycota</taxon>
        <taxon>Pezizomycotina</taxon>
        <taxon>Eurotiomycetes</taxon>
        <taxon>Eurotiomycetidae</taxon>
        <taxon>Onygenales</taxon>
        <taxon>Ascosphaeraceae</taxon>
        <taxon>Ascosphaera</taxon>
    </lineage>
</organism>
<dbReference type="EMBL" id="AZGZ01000003">
    <property type="protein sequence ID" value="KZZ96391.1"/>
    <property type="molecule type" value="Genomic_DNA"/>
</dbReference>
<keyword evidence="3" id="KW-1185">Reference proteome</keyword>
<evidence type="ECO:0000313" key="2">
    <source>
        <dbReference type="EMBL" id="KZZ96391.1"/>
    </source>
</evidence>
<proteinExistence type="predicted"/>
<feature type="region of interest" description="Disordered" evidence="1">
    <location>
        <begin position="168"/>
        <end position="187"/>
    </location>
</feature>
<feature type="compositionally biased region" description="Acidic residues" evidence="1">
    <location>
        <begin position="176"/>
        <end position="187"/>
    </location>
</feature>
<protein>
    <submittedName>
        <fullName evidence="2">Uncharacterized protein</fullName>
    </submittedName>
</protein>
<dbReference type="InterPro" id="IPR012677">
    <property type="entry name" value="Nucleotide-bd_a/b_plait_sf"/>
</dbReference>
<dbReference type="Proteomes" id="UP000242877">
    <property type="component" value="Unassembled WGS sequence"/>
</dbReference>
<feature type="region of interest" description="Disordered" evidence="1">
    <location>
        <begin position="1"/>
        <end position="82"/>
    </location>
</feature>
<dbReference type="OrthoDB" id="336240at2759"/>
<dbReference type="Gene3D" id="3.30.70.330">
    <property type="match status" value="1"/>
</dbReference>
<feature type="compositionally biased region" description="Polar residues" evidence="1">
    <location>
        <begin position="52"/>
        <end position="64"/>
    </location>
</feature>
<feature type="compositionally biased region" description="Basic and acidic residues" evidence="1">
    <location>
        <begin position="10"/>
        <end position="21"/>
    </location>
</feature>
<dbReference type="AlphaFoldDB" id="A0A168CBM3"/>